<dbReference type="EMBL" id="JAUJYN010000038">
    <property type="protein sequence ID" value="KAK1257602.1"/>
    <property type="molecule type" value="Genomic_DNA"/>
</dbReference>
<dbReference type="Proteomes" id="UP001179952">
    <property type="component" value="Unassembled WGS sequence"/>
</dbReference>
<keyword evidence="2" id="KW-1185">Reference proteome</keyword>
<evidence type="ECO:0008006" key="3">
    <source>
        <dbReference type="Google" id="ProtNLM"/>
    </source>
</evidence>
<dbReference type="PANTHER" id="PTHR32098:SF5">
    <property type="entry name" value="LYCOPENE BETA_EPSILON CYCLASE PROTEIN"/>
    <property type="match status" value="1"/>
</dbReference>
<gene>
    <name evidence="1" type="ORF">QJS04_geneDACA002463</name>
</gene>
<evidence type="ECO:0000313" key="1">
    <source>
        <dbReference type="EMBL" id="KAK1257602.1"/>
    </source>
</evidence>
<dbReference type="InterPro" id="IPR036188">
    <property type="entry name" value="FAD/NAD-bd_sf"/>
</dbReference>
<reference evidence="1" key="1">
    <citation type="journal article" date="2023" name="Nat. Commun.">
        <title>Diploid and tetraploid genomes of Acorus and the evolution of monocots.</title>
        <authorList>
            <person name="Ma L."/>
            <person name="Liu K.W."/>
            <person name="Li Z."/>
            <person name="Hsiao Y.Y."/>
            <person name="Qi Y."/>
            <person name="Fu T."/>
            <person name="Tang G.D."/>
            <person name="Zhang D."/>
            <person name="Sun W.H."/>
            <person name="Liu D.K."/>
            <person name="Li Y."/>
            <person name="Chen G.Z."/>
            <person name="Liu X.D."/>
            <person name="Liao X.Y."/>
            <person name="Jiang Y.T."/>
            <person name="Yu X."/>
            <person name="Hao Y."/>
            <person name="Huang J."/>
            <person name="Zhao X.W."/>
            <person name="Ke S."/>
            <person name="Chen Y.Y."/>
            <person name="Wu W.L."/>
            <person name="Hsu J.L."/>
            <person name="Lin Y.F."/>
            <person name="Huang M.D."/>
            <person name="Li C.Y."/>
            <person name="Huang L."/>
            <person name="Wang Z.W."/>
            <person name="Zhao X."/>
            <person name="Zhong W.Y."/>
            <person name="Peng D.H."/>
            <person name="Ahmad S."/>
            <person name="Lan S."/>
            <person name="Zhang J.S."/>
            <person name="Tsai W.C."/>
            <person name="Van de Peer Y."/>
            <person name="Liu Z.J."/>
        </authorList>
    </citation>
    <scope>NUCLEOTIDE SEQUENCE</scope>
    <source>
        <strain evidence="1">SCP</strain>
    </source>
</reference>
<reference evidence="1" key="2">
    <citation type="submission" date="2023-06" db="EMBL/GenBank/DDBJ databases">
        <authorList>
            <person name="Ma L."/>
            <person name="Liu K.-W."/>
            <person name="Li Z."/>
            <person name="Hsiao Y.-Y."/>
            <person name="Qi Y."/>
            <person name="Fu T."/>
            <person name="Tang G."/>
            <person name="Zhang D."/>
            <person name="Sun W.-H."/>
            <person name="Liu D.-K."/>
            <person name="Li Y."/>
            <person name="Chen G.-Z."/>
            <person name="Liu X.-D."/>
            <person name="Liao X.-Y."/>
            <person name="Jiang Y.-T."/>
            <person name="Yu X."/>
            <person name="Hao Y."/>
            <person name="Huang J."/>
            <person name="Zhao X.-W."/>
            <person name="Ke S."/>
            <person name="Chen Y.-Y."/>
            <person name="Wu W.-L."/>
            <person name="Hsu J.-L."/>
            <person name="Lin Y.-F."/>
            <person name="Huang M.-D."/>
            <person name="Li C.-Y."/>
            <person name="Huang L."/>
            <person name="Wang Z.-W."/>
            <person name="Zhao X."/>
            <person name="Zhong W.-Y."/>
            <person name="Peng D.-H."/>
            <person name="Ahmad S."/>
            <person name="Lan S."/>
            <person name="Zhang J.-S."/>
            <person name="Tsai W.-C."/>
            <person name="Van De Peer Y."/>
            <person name="Liu Z.-J."/>
        </authorList>
    </citation>
    <scope>NUCLEOTIDE SEQUENCE</scope>
    <source>
        <strain evidence="1">SCP</strain>
        <tissue evidence="1">Leaves</tissue>
    </source>
</reference>
<accession>A0AAV8ZX51</accession>
<dbReference type="SUPFAM" id="SSF51905">
    <property type="entry name" value="FAD/NAD(P)-binding domain"/>
    <property type="match status" value="1"/>
</dbReference>
<evidence type="ECO:0000313" key="2">
    <source>
        <dbReference type="Proteomes" id="UP001179952"/>
    </source>
</evidence>
<organism evidence="1 2">
    <name type="scientific">Acorus gramineus</name>
    <name type="common">Dwarf sweet flag</name>
    <dbReference type="NCBI Taxonomy" id="55184"/>
    <lineage>
        <taxon>Eukaryota</taxon>
        <taxon>Viridiplantae</taxon>
        <taxon>Streptophyta</taxon>
        <taxon>Embryophyta</taxon>
        <taxon>Tracheophyta</taxon>
        <taxon>Spermatophyta</taxon>
        <taxon>Magnoliopsida</taxon>
        <taxon>Liliopsida</taxon>
        <taxon>Acoraceae</taxon>
        <taxon>Acorus</taxon>
    </lineage>
</organism>
<comment type="caution">
    <text evidence="1">The sequence shown here is derived from an EMBL/GenBank/DDBJ whole genome shotgun (WGS) entry which is preliminary data.</text>
</comment>
<dbReference type="Gene3D" id="3.50.50.60">
    <property type="entry name" value="FAD/NAD(P)-binding domain"/>
    <property type="match status" value="1"/>
</dbReference>
<protein>
    <recommendedName>
        <fullName evidence="3">Lycopene beta-cyclase</fullName>
    </recommendedName>
</protein>
<name>A0AAV8ZX51_ACOGR</name>
<dbReference type="AlphaFoldDB" id="A0AAV8ZX51"/>
<proteinExistence type="predicted"/>
<sequence length="580" mass="65051">MSILPVQFGRSMVFHHHQQQQQLMRRRRGRMSITPRVSRTQKIMENISVTGEAGGAGGSYSYNTLKRLDQLWSNICSSDTRQPGDVVLDFSGSLSDVDMENNMMSTFDVLVCGGTLGIFVATALISKGLKVGIVERNLLKGREQEWNISRKELLELVQVGILSEYDIEQATMAKFNPNRCGFEGKGDIWVEDILNLGISPAKLIDLMKIRFTSLGGIIFEGHGVDRIFVYDDRAVLKLTNGKVLSSHLIIDAMGNFSPVVQQIRSGKKPDGVCLVVGTCARGFKDNITSDVIFSSSSTKMVGDTKLQYFWEAFPAGSGSKDRTTYMFTYVEAKPGQPKLEELLEDYWDLMPAYQGINLEELEILRVIYGIFPTFRDSPLPAAFNRVLQVGDASGIQSPVSFGGFGSMARHLSRLSTGIHEAVTGNFLDSYSLSLLNPYMPNLSSSWLFQRAMSAKLDDNISSSFINELLYINFQCMQSLGDTVLRPFLQDVIQFGPLVRTLGSVMITSPGIIPSIFRQVRLSVLLDWSVHFVMLGYYTFLSSFMEPIIRPGIKFLSEKKRYEWKRHLEAWKYGSGLDYKQ</sequence>
<dbReference type="PANTHER" id="PTHR32098">
    <property type="entry name" value="LYCOPENE BETA/EPSILON CYCLASE PROTEIN"/>
    <property type="match status" value="1"/>
</dbReference>